<keyword evidence="2" id="KW-0547">Nucleotide-binding</keyword>
<gene>
    <name evidence="2" type="ORF">PAP_09640</name>
</gene>
<keyword evidence="2" id="KW-0067">ATP-binding</keyword>
<dbReference type="RefSeq" id="WP_048165770.1">
    <property type="nucleotide sequence ID" value="NZ_CP006019.1"/>
</dbReference>
<dbReference type="SMART" id="SM00849">
    <property type="entry name" value="Lactamase_B"/>
    <property type="match status" value="1"/>
</dbReference>
<dbReference type="Proteomes" id="UP000027981">
    <property type="component" value="Chromosome"/>
</dbReference>
<feature type="domain" description="Metallo-beta-lactamase" evidence="1">
    <location>
        <begin position="36"/>
        <end position="225"/>
    </location>
</feature>
<dbReference type="SUPFAM" id="SSF56281">
    <property type="entry name" value="Metallo-hydrolase/oxidoreductase"/>
    <property type="match status" value="1"/>
</dbReference>
<reference evidence="2 3" key="2">
    <citation type="journal article" date="2015" name="Genome Announc.">
        <title>Complete Genome Sequence of Hyperthermophilic Piezophilic Archaeon Palaeococcus pacificus DY20341T, Isolated from Deep-Sea Hydrothermal Sediments.</title>
        <authorList>
            <person name="Zeng X."/>
            <person name="Jebbar M."/>
            <person name="Shao Z."/>
        </authorList>
    </citation>
    <scope>NUCLEOTIDE SEQUENCE [LARGE SCALE GENOMIC DNA]</scope>
    <source>
        <strain evidence="2 3">DY20341</strain>
    </source>
</reference>
<reference evidence="3" key="1">
    <citation type="submission" date="2013-06" db="EMBL/GenBank/DDBJ databases">
        <title>Complete Genome Sequence of Hyperthermophilic Palaeococcus pacificus DY20341T, Isolated from a Deep-Sea Hydrothermal Sediments.</title>
        <authorList>
            <person name="Zeng X."/>
            <person name="Shao Z."/>
        </authorList>
    </citation>
    <scope>NUCLEOTIDE SEQUENCE [LARGE SCALE GENOMIC DNA]</scope>
    <source>
        <strain evidence="3">DY20341</strain>
    </source>
</reference>
<dbReference type="PANTHER" id="PTHR42663">
    <property type="entry name" value="HYDROLASE C777.06C-RELATED-RELATED"/>
    <property type="match status" value="1"/>
</dbReference>
<proteinExistence type="predicted"/>
<protein>
    <submittedName>
        <fullName evidence="2">ATP-binding protein</fullName>
    </submittedName>
</protein>
<dbReference type="HOGENOM" id="CLU_044538_2_0_2"/>
<dbReference type="Gene3D" id="3.60.15.10">
    <property type="entry name" value="Ribonuclease Z/Hydroxyacylglutathione hydrolase-like"/>
    <property type="match status" value="1"/>
</dbReference>
<dbReference type="EMBL" id="CP006019">
    <property type="protein sequence ID" value="AIF70303.1"/>
    <property type="molecule type" value="Genomic_DNA"/>
</dbReference>
<dbReference type="PANTHER" id="PTHR42663:SF12">
    <property type="entry name" value="ATP-BINDING PROTEIN PHNP"/>
    <property type="match status" value="1"/>
</dbReference>
<dbReference type="eggNOG" id="arCOG00499">
    <property type="taxonomic scope" value="Archaea"/>
</dbReference>
<sequence length="251" mass="29292">MKIIILGSGIYSGTPKPLCDCENCSRARKYPQYKRTRFSMYIPKIKALIDPSPDLHYHLERLNMPVKHVFITHAHFDHIGGLPELQIFKHIKLYAHAKTLEVAEYLQKRFVGESRWNWEYFPLEFNRWYDFGFKVYHFKVAHQPIEVAGGFIIQIGNKKIVITGDTGPEILEDKKTLEEISNADLLVAEMTHKHSIPKTHLGVEDAIKLAQKVRAKKTVFVHISHTNYTHEELEEKAKEYLIARDFMHLEI</sequence>
<dbReference type="GeneID" id="24843024"/>
<dbReference type="Pfam" id="PF12706">
    <property type="entry name" value="Lactamase_B_2"/>
    <property type="match status" value="1"/>
</dbReference>
<dbReference type="KEGG" id="ppac:PAP_09640"/>
<organism evidence="2 3">
    <name type="scientific">Palaeococcus pacificus DY20341</name>
    <dbReference type="NCBI Taxonomy" id="1343739"/>
    <lineage>
        <taxon>Archaea</taxon>
        <taxon>Methanobacteriati</taxon>
        <taxon>Methanobacteriota</taxon>
        <taxon>Thermococci</taxon>
        <taxon>Thermococcales</taxon>
        <taxon>Thermococcaceae</taxon>
        <taxon>Palaeococcus</taxon>
    </lineage>
</organism>
<evidence type="ECO:0000313" key="3">
    <source>
        <dbReference type="Proteomes" id="UP000027981"/>
    </source>
</evidence>
<evidence type="ECO:0000259" key="1">
    <source>
        <dbReference type="SMART" id="SM00849"/>
    </source>
</evidence>
<dbReference type="InterPro" id="IPR001279">
    <property type="entry name" value="Metallo-B-lactamas"/>
</dbReference>
<dbReference type="GO" id="GO:0005524">
    <property type="term" value="F:ATP binding"/>
    <property type="evidence" value="ECO:0007669"/>
    <property type="project" value="UniProtKB-KW"/>
</dbReference>
<keyword evidence="3" id="KW-1185">Reference proteome</keyword>
<dbReference type="InterPro" id="IPR036866">
    <property type="entry name" value="RibonucZ/Hydroxyglut_hydro"/>
</dbReference>
<name>A0A075M0J8_9EURY</name>
<accession>A0A075M0J8</accession>
<dbReference type="STRING" id="1343739.PAP_09640"/>
<evidence type="ECO:0000313" key="2">
    <source>
        <dbReference type="EMBL" id="AIF70303.1"/>
    </source>
</evidence>
<dbReference type="AlphaFoldDB" id="A0A075M0J8"/>
<dbReference type="OrthoDB" id="53037at2157"/>